<name>A0A9E4NLH4_9GAMM</name>
<organism evidence="1 2">
    <name type="scientific">Candidatus Thiodiazotropha taylori</name>
    <dbReference type="NCBI Taxonomy" id="2792791"/>
    <lineage>
        <taxon>Bacteria</taxon>
        <taxon>Pseudomonadati</taxon>
        <taxon>Pseudomonadota</taxon>
        <taxon>Gammaproteobacteria</taxon>
        <taxon>Chromatiales</taxon>
        <taxon>Sedimenticolaceae</taxon>
        <taxon>Candidatus Thiodiazotropha</taxon>
    </lineage>
</organism>
<protein>
    <submittedName>
        <fullName evidence="1">Class I SAM-dependent methyltransferase</fullName>
    </submittedName>
</protein>
<keyword evidence="1" id="KW-0808">Transferase</keyword>
<dbReference type="InterPro" id="IPR029063">
    <property type="entry name" value="SAM-dependent_MTases_sf"/>
</dbReference>
<evidence type="ECO:0000313" key="1">
    <source>
        <dbReference type="EMBL" id="MCG7979608.1"/>
    </source>
</evidence>
<dbReference type="Proteomes" id="UP000886674">
    <property type="component" value="Unassembled WGS sequence"/>
</dbReference>
<gene>
    <name evidence="1" type="ORF">JAY77_15875</name>
</gene>
<dbReference type="EMBL" id="JAEPCR010000077">
    <property type="protein sequence ID" value="MCG7979608.1"/>
    <property type="molecule type" value="Genomic_DNA"/>
</dbReference>
<proteinExistence type="predicted"/>
<evidence type="ECO:0000313" key="2">
    <source>
        <dbReference type="Proteomes" id="UP000886674"/>
    </source>
</evidence>
<accession>A0A9E4NLH4</accession>
<dbReference type="Gene3D" id="3.40.50.150">
    <property type="entry name" value="Vaccinia Virus protein VP39"/>
    <property type="match status" value="1"/>
</dbReference>
<dbReference type="SUPFAM" id="SSF53335">
    <property type="entry name" value="S-adenosyl-L-methionine-dependent methyltransferases"/>
    <property type="match status" value="1"/>
</dbReference>
<dbReference type="GO" id="GO:0032259">
    <property type="term" value="P:methylation"/>
    <property type="evidence" value="ECO:0007669"/>
    <property type="project" value="UniProtKB-KW"/>
</dbReference>
<keyword evidence="1" id="KW-0489">Methyltransferase</keyword>
<dbReference type="Pfam" id="PF13578">
    <property type="entry name" value="Methyltransf_24"/>
    <property type="match status" value="1"/>
</dbReference>
<sequence>MDTTAAITLLIFPVDMDATTPFLSVGHALGVRLVGATSVENQIADPRLDELIHLPYISDPDFFQAFEVCLETHGITHVYTSHPGVWTILKELQEEQVAQSSFHLCQPAPYQAIWQDAAAGYAWADSAVADPFPQQLTAPKGRVKPALKPGEYAALHKQFLHIPGQCDLDKLTAFAHLARILPQGDLVEIGSLAGRSAFALAWLAERYELGNLISIDPWSNQAIESQGRQAEILNRDLEAIDFKRIFRVYISNISLLTNAGYIRDSSAKAIDHYKQAAMEGTLMSPQLGTIAVTGKISLLHIDGNHDYDHVRQDIDAWTPYVMPGGWLLLDDYVWVFGDGPKKAGDELLHSNMFDLSFTMGDTLYLRKQ</sequence>
<dbReference type="AlphaFoldDB" id="A0A9E4NLH4"/>
<dbReference type="GO" id="GO:0008168">
    <property type="term" value="F:methyltransferase activity"/>
    <property type="evidence" value="ECO:0007669"/>
    <property type="project" value="UniProtKB-KW"/>
</dbReference>
<reference evidence="1" key="1">
    <citation type="journal article" date="2021" name="Proc. Natl. Acad. Sci. U.S.A.">
        <title>Global biogeography of chemosynthetic symbionts reveals both localized and globally distributed symbiont groups. .</title>
        <authorList>
            <person name="Osvatic J.T."/>
            <person name="Wilkins L.G.E."/>
            <person name="Leibrecht L."/>
            <person name="Leray M."/>
            <person name="Zauner S."/>
            <person name="Polzin J."/>
            <person name="Camacho Y."/>
            <person name="Gros O."/>
            <person name="van Gils J.A."/>
            <person name="Eisen J.A."/>
            <person name="Petersen J.M."/>
            <person name="Yuen B."/>
        </authorList>
    </citation>
    <scope>NUCLEOTIDE SEQUENCE</scope>
    <source>
        <strain evidence="1">MAGclacostrist055</strain>
    </source>
</reference>
<comment type="caution">
    <text evidence="1">The sequence shown here is derived from an EMBL/GenBank/DDBJ whole genome shotgun (WGS) entry which is preliminary data.</text>
</comment>